<dbReference type="SUPFAM" id="SSF51261">
    <property type="entry name" value="Duplicated hybrid motif"/>
    <property type="match status" value="1"/>
</dbReference>
<dbReference type="FunFam" id="2.70.70.10:FF:000006">
    <property type="entry name" value="M23 family peptidase"/>
    <property type="match status" value="1"/>
</dbReference>
<dbReference type="HOGENOM" id="CLU_029425_13_2_10"/>
<dbReference type="Pfam" id="PF01551">
    <property type="entry name" value="Peptidase_M23"/>
    <property type="match status" value="1"/>
</dbReference>
<protein>
    <recommendedName>
        <fullName evidence="2">M23ase beta-sheet core domain-containing protein</fullName>
    </recommendedName>
</protein>
<dbReference type="InterPro" id="IPR050570">
    <property type="entry name" value="Cell_wall_metabolism_enzyme"/>
</dbReference>
<keyword evidence="1" id="KW-0732">Signal</keyword>
<name>R9HMV3_BACUN</name>
<dbReference type="AlphaFoldDB" id="R9HMV3"/>
<dbReference type="CDD" id="cd12797">
    <property type="entry name" value="M23_peptidase"/>
    <property type="match status" value="1"/>
</dbReference>
<dbReference type="Proteomes" id="UP000014212">
    <property type="component" value="Unassembled WGS sequence"/>
</dbReference>
<evidence type="ECO:0000256" key="1">
    <source>
        <dbReference type="ARBA" id="ARBA00022729"/>
    </source>
</evidence>
<dbReference type="InterPro" id="IPR011055">
    <property type="entry name" value="Dup_hybrid_motif"/>
</dbReference>
<accession>R9HMV3</accession>
<dbReference type="PANTHER" id="PTHR21666">
    <property type="entry name" value="PEPTIDASE-RELATED"/>
    <property type="match status" value="1"/>
</dbReference>
<dbReference type="PANTHER" id="PTHR21666:SF289">
    <property type="entry name" value="L-ALA--D-GLU ENDOPEPTIDASE"/>
    <property type="match status" value="1"/>
</dbReference>
<reference evidence="3 4" key="1">
    <citation type="submission" date="2013-04" db="EMBL/GenBank/DDBJ databases">
        <title>The Genome Sequence of Bacteroides uniformis dnLKV2.</title>
        <authorList>
            <consortium name="The Broad Institute Genomics Platform"/>
            <consortium name="The Broad Institute Genome Sequencing Center for Infectious Disease"/>
            <person name="Earl A."/>
            <person name="Xavier R."/>
            <person name="Kuhn K."/>
            <person name="Stappenbeck T."/>
            <person name="Walker B."/>
            <person name="Young S."/>
            <person name="Zeng Q."/>
            <person name="Gargeya S."/>
            <person name="Fitzgerald M."/>
            <person name="Haas B."/>
            <person name="Abouelleil A."/>
            <person name="Allen A.W."/>
            <person name="Alvarado L."/>
            <person name="Arachchi H.M."/>
            <person name="Berlin A.M."/>
            <person name="Chapman S.B."/>
            <person name="Gainer-Dewar J."/>
            <person name="Goldberg J."/>
            <person name="Griggs A."/>
            <person name="Gujja S."/>
            <person name="Hansen M."/>
            <person name="Howarth C."/>
            <person name="Imamovic A."/>
            <person name="Ireland A."/>
            <person name="Larimer J."/>
            <person name="McCowan C."/>
            <person name="Murphy C."/>
            <person name="Pearson M."/>
            <person name="Poon T.W."/>
            <person name="Priest M."/>
            <person name="Roberts A."/>
            <person name="Saif S."/>
            <person name="Shea T."/>
            <person name="Sisk P."/>
            <person name="Sykes S."/>
            <person name="Wortman J."/>
            <person name="Nusbaum C."/>
            <person name="Birren B."/>
        </authorList>
    </citation>
    <scope>NUCLEOTIDE SEQUENCE [LARGE SCALE GENOMIC DNA]</scope>
    <source>
        <strain evidence="4">dnLKV2</strain>
    </source>
</reference>
<dbReference type="RefSeq" id="WP_016274460.1">
    <property type="nucleotide sequence ID" value="NZ_KE159491.1"/>
</dbReference>
<evidence type="ECO:0000313" key="4">
    <source>
        <dbReference type="Proteomes" id="UP000014212"/>
    </source>
</evidence>
<dbReference type="Gene3D" id="2.70.70.10">
    <property type="entry name" value="Glucose Permease (Domain IIA)"/>
    <property type="match status" value="1"/>
</dbReference>
<dbReference type="GO" id="GO:0004222">
    <property type="term" value="F:metalloendopeptidase activity"/>
    <property type="evidence" value="ECO:0007669"/>
    <property type="project" value="TreeGrafter"/>
</dbReference>
<evidence type="ECO:0000313" key="3">
    <source>
        <dbReference type="EMBL" id="EOS05101.1"/>
    </source>
</evidence>
<comment type="caution">
    <text evidence="3">The sequence shown here is derived from an EMBL/GenBank/DDBJ whole genome shotgun (WGS) entry which is preliminary data.</text>
</comment>
<dbReference type="EMBL" id="ASSO01000014">
    <property type="protein sequence ID" value="EOS05101.1"/>
    <property type="molecule type" value="Genomic_DNA"/>
</dbReference>
<feature type="domain" description="M23ase beta-sheet core" evidence="2">
    <location>
        <begin position="82"/>
        <end position="177"/>
    </location>
</feature>
<proteinExistence type="predicted"/>
<gene>
    <name evidence="3" type="ORF">C801_04032</name>
</gene>
<dbReference type="InterPro" id="IPR016047">
    <property type="entry name" value="M23ase_b-sheet_dom"/>
</dbReference>
<sequence length="188" mass="20897">MLRIFSIVWLAIRCASAQDKVALMVEVLQSAADYEGVISVKEILQREGSVFRFVPSICPLREAYRISDRFGYRIHPITGERKFHSGVDLAAAYAATVHTTADGVVAFAGRRAGYGLTVIIRHKYGFVTQYSHLTQVYCRKGQQVDKGGVIGFVGSTGVSTGDHLHYEIVKNNKKINPLNFMLWNSVTN</sequence>
<evidence type="ECO:0000259" key="2">
    <source>
        <dbReference type="Pfam" id="PF01551"/>
    </source>
</evidence>
<organism evidence="3 4">
    <name type="scientific">Bacteroides uniformis dnLKV2</name>
    <dbReference type="NCBI Taxonomy" id="1235787"/>
    <lineage>
        <taxon>Bacteria</taxon>
        <taxon>Pseudomonadati</taxon>
        <taxon>Bacteroidota</taxon>
        <taxon>Bacteroidia</taxon>
        <taxon>Bacteroidales</taxon>
        <taxon>Bacteroidaceae</taxon>
        <taxon>Bacteroides</taxon>
    </lineage>
</organism>